<evidence type="ECO:0000256" key="10">
    <source>
        <dbReference type="HAMAP-Rule" id="MF_01820"/>
    </source>
</evidence>
<dbReference type="InterPro" id="IPR012340">
    <property type="entry name" value="NA-bd_OB-fold"/>
</dbReference>
<dbReference type="RefSeq" id="WP_061575873.1">
    <property type="nucleotide sequence ID" value="NZ_LQYI01000176.1"/>
</dbReference>
<feature type="binding site" evidence="10">
    <location>
        <begin position="114"/>
        <end position="117"/>
    </location>
    <ligand>
        <name>GTP</name>
        <dbReference type="ChEBI" id="CHEBI:37565"/>
    </ligand>
</feature>
<dbReference type="Gene3D" id="3.40.50.300">
    <property type="entry name" value="P-loop containing nucleotide triphosphate hydrolases"/>
    <property type="match status" value="1"/>
</dbReference>
<dbReference type="PROSITE" id="PS50936">
    <property type="entry name" value="ENGC_GTPASE"/>
    <property type="match status" value="1"/>
</dbReference>
<evidence type="ECO:0000256" key="6">
    <source>
        <dbReference type="ARBA" id="ARBA00022801"/>
    </source>
</evidence>
<keyword evidence="1 10" id="KW-0963">Cytoplasm</keyword>
<feature type="binding site" evidence="10">
    <location>
        <position position="256"/>
    </location>
    <ligand>
        <name>Zn(2+)</name>
        <dbReference type="ChEBI" id="CHEBI:29105"/>
    </ligand>
</feature>
<dbReference type="GO" id="GO:0005525">
    <property type="term" value="F:GTP binding"/>
    <property type="evidence" value="ECO:0007669"/>
    <property type="project" value="UniProtKB-UniRule"/>
</dbReference>
<dbReference type="PATRIC" id="fig|1398.25.peg.1753"/>
<feature type="binding site" evidence="10">
    <location>
        <begin position="168"/>
        <end position="176"/>
    </location>
    <ligand>
        <name>GTP</name>
        <dbReference type="ChEBI" id="CHEBI:37565"/>
    </ligand>
</feature>
<comment type="subcellular location">
    <subcellularLocation>
        <location evidence="10">Cytoplasm</location>
    </subcellularLocation>
</comment>
<sequence length="295" mass="32874">MAEGKIIKALSGFYYVKNREDGEIYQCRGRGVFRKKKITPLVGDHVEFQKENDREGYILDIGERKNELVRPPIANVDQAVLVFSAKEPDFHTLLLDRFLVPIEKNLIRPLILITKCDLLGAEEKERLHGTLEVYRQIGYPVIFSSAKAGEGTDALLSALKGNITVFCGQSGVGKTSILNRLDPALDLKTNEISTHLGRGKHTTRHVELLPVGGGLVADTPGFSSLDFTGVELSELGDYFPEISEKSAGCKFRGCLHENEPHCAVKAALAEGEIASFRYSHYIQFLQEIKNRKPRY</sequence>
<evidence type="ECO:0000256" key="1">
    <source>
        <dbReference type="ARBA" id="ARBA00022490"/>
    </source>
</evidence>
<dbReference type="EC" id="3.6.1.-" evidence="10"/>
<evidence type="ECO:0000259" key="11">
    <source>
        <dbReference type="PROSITE" id="PS50936"/>
    </source>
</evidence>
<keyword evidence="8 10" id="KW-0694">RNA-binding</keyword>
<comment type="cofactor">
    <cofactor evidence="10">
        <name>Zn(2+)</name>
        <dbReference type="ChEBI" id="CHEBI:29105"/>
    </cofactor>
    <text evidence="10">Binds 1 zinc ion per subunit.</text>
</comment>
<evidence type="ECO:0000256" key="8">
    <source>
        <dbReference type="ARBA" id="ARBA00022884"/>
    </source>
</evidence>
<feature type="binding site" evidence="10">
    <location>
        <position position="254"/>
    </location>
    <ligand>
        <name>Zn(2+)</name>
        <dbReference type="ChEBI" id="CHEBI:29105"/>
    </ligand>
</feature>
<comment type="caution">
    <text evidence="13">The sequence shown here is derived from an EMBL/GenBank/DDBJ whole genome shotgun (WGS) entry which is preliminary data.</text>
</comment>
<dbReference type="InterPro" id="IPR031944">
    <property type="entry name" value="RsgA_N"/>
</dbReference>
<evidence type="ECO:0000256" key="9">
    <source>
        <dbReference type="ARBA" id="ARBA00023134"/>
    </source>
</evidence>
<dbReference type="PANTHER" id="PTHR32120">
    <property type="entry name" value="SMALL RIBOSOMAL SUBUNIT BIOGENESIS GTPASE RSGA"/>
    <property type="match status" value="1"/>
</dbReference>
<feature type="binding site" evidence="10">
    <location>
        <position position="262"/>
    </location>
    <ligand>
        <name>Zn(2+)</name>
        <dbReference type="ChEBI" id="CHEBI:29105"/>
    </ligand>
</feature>
<dbReference type="GO" id="GO:0005737">
    <property type="term" value="C:cytoplasm"/>
    <property type="evidence" value="ECO:0007669"/>
    <property type="project" value="UniProtKB-SubCell"/>
</dbReference>
<keyword evidence="7 10" id="KW-0862">Zinc</keyword>
<dbReference type="Pfam" id="PF16745">
    <property type="entry name" value="RsgA_N"/>
    <property type="match status" value="1"/>
</dbReference>
<comment type="similarity">
    <text evidence="10">Belongs to the TRAFAC class YlqF/YawG GTPase family. RsgA subfamily.</text>
</comment>
<organism evidence="13 14">
    <name type="scientific">Heyndrickxia coagulans</name>
    <name type="common">Weizmannia coagulans</name>
    <dbReference type="NCBI Taxonomy" id="1398"/>
    <lineage>
        <taxon>Bacteria</taxon>
        <taxon>Bacillati</taxon>
        <taxon>Bacillota</taxon>
        <taxon>Bacilli</taxon>
        <taxon>Bacillales</taxon>
        <taxon>Bacillaceae</taxon>
        <taxon>Heyndrickxia</taxon>
    </lineage>
</organism>
<evidence type="ECO:0000313" key="13">
    <source>
        <dbReference type="EMBL" id="KYC60104.1"/>
    </source>
</evidence>
<reference evidence="13 14" key="1">
    <citation type="submission" date="2016-01" db="EMBL/GenBank/DDBJ databases">
        <title>Genome Sequences of Twelve Sporeforming Bacillus Species Isolated from Foods.</title>
        <authorList>
            <person name="Berendsen E.M."/>
            <person name="Wells-Bennik M.H."/>
            <person name="Krawcyk A.O."/>
            <person name="De Jong A."/>
            <person name="Holsappel S."/>
            <person name="Eijlander R.T."/>
            <person name="Kuipers O.P."/>
        </authorList>
    </citation>
    <scope>NUCLEOTIDE SEQUENCE [LARGE SCALE GENOMIC DNA]</scope>
    <source>
        <strain evidence="13 14">B4099</strain>
    </source>
</reference>
<evidence type="ECO:0000256" key="7">
    <source>
        <dbReference type="ARBA" id="ARBA00022833"/>
    </source>
</evidence>
<dbReference type="Gene3D" id="2.40.50.140">
    <property type="entry name" value="Nucleic acid-binding proteins"/>
    <property type="match status" value="1"/>
</dbReference>
<dbReference type="NCBIfam" id="TIGR00157">
    <property type="entry name" value="ribosome small subunit-dependent GTPase A"/>
    <property type="match status" value="1"/>
</dbReference>
<feature type="binding site" evidence="10">
    <location>
        <position position="249"/>
    </location>
    <ligand>
        <name>Zn(2+)</name>
        <dbReference type="ChEBI" id="CHEBI:29105"/>
    </ligand>
</feature>
<dbReference type="Pfam" id="PF03193">
    <property type="entry name" value="RsgA_GTPase"/>
    <property type="match status" value="1"/>
</dbReference>
<dbReference type="GO" id="GO:0042274">
    <property type="term" value="P:ribosomal small subunit biogenesis"/>
    <property type="evidence" value="ECO:0007669"/>
    <property type="project" value="UniProtKB-UniRule"/>
</dbReference>
<dbReference type="PANTHER" id="PTHR32120:SF11">
    <property type="entry name" value="SMALL RIBOSOMAL SUBUNIT BIOGENESIS GTPASE RSGA 1, MITOCHONDRIAL-RELATED"/>
    <property type="match status" value="1"/>
</dbReference>
<dbReference type="CDD" id="cd04466">
    <property type="entry name" value="S1_YloQ_GTPase"/>
    <property type="match status" value="1"/>
</dbReference>
<dbReference type="AlphaFoldDB" id="A0A150JTK7"/>
<evidence type="ECO:0000256" key="5">
    <source>
        <dbReference type="ARBA" id="ARBA00022741"/>
    </source>
</evidence>
<accession>A0A150JTK7</accession>
<dbReference type="Proteomes" id="UP000075304">
    <property type="component" value="Unassembled WGS sequence"/>
</dbReference>
<keyword evidence="4 10" id="KW-0699">rRNA-binding</keyword>
<dbReference type="InterPro" id="IPR030378">
    <property type="entry name" value="G_CP_dom"/>
</dbReference>
<dbReference type="CDD" id="cd01854">
    <property type="entry name" value="YjeQ_EngC"/>
    <property type="match status" value="1"/>
</dbReference>
<dbReference type="GO" id="GO:0003924">
    <property type="term" value="F:GTPase activity"/>
    <property type="evidence" value="ECO:0007669"/>
    <property type="project" value="UniProtKB-UniRule"/>
</dbReference>
<evidence type="ECO:0000259" key="12">
    <source>
        <dbReference type="PROSITE" id="PS51721"/>
    </source>
</evidence>
<dbReference type="SUPFAM" id="SSF50249">
    <property type="entry name" value="Nucleic acid-binding proteins"/>
    <property type="match status" value="1"/>
</dbReference>
<evidence type="ECO:0000256" key="3">
    <source>
        <dbReference type="ARBA" id="ARBA00022723"/>
    </source>
</evidence>
<feature type="domain" description="CP-type G" evidence="12">
    <location>
        <begin position="65"/>
        <end position="225"/>
    </location>
</feature>
<keyword evidence="6 10" id="KW-0378">Hydrolase</keyword>
<dbReference type="EMBL" id="LQYI01000176">
    <property type="protein sequence ID" value="KYC60104.1"/>
    <property type="molecule type" value="Genomic_DNA"/>
</dbReference>
<evidence type="ECO:0000313" key="14">
    <source>
        <dbReference type="Proteomes" id="UP000075304"/>
    </source>
</evidence>
<dbReference type="GO" id="GO:0019843">
    <property type="term" value="F:rRNA binding"/>
    <property type="evidence" value="ECO:0007669"/>
    <property type="project" value="UniProtKB-KW"/>
</dbReference>
<comment type="subunit">
    <text evidence="10">Monomer. Associates with 30S ribosomal subunit, binds 16S rRNA.</text>
</comment>
<dbReference type="InterPro" id="IPR027417">
    <property type="entry name" value="P-loop_NTPase"/>
</dbReference>
<dbReference type="InterPro" id="IPR004881">
    <property type="entry name" value="Ribosome_biogen_GTPase_RsgA"/>
</dbReference>
<dbReference type="SUPFAM" id="SSF52540">
    <property type="entry name" value="P-loop containing nucleoside triphosphate hydrolases"/>
    <property type="match status" value="1"/>
</dbReference>
<feature type="domain" description="EngC GTPase" evidence="11">
    <location>
        <begin position="74"/>
        <end position="223"/>
    </location>
</feature>
<keyword evidence="9 10" id="KW-0342">GTP-binding</keyword>
<keyword evidence="3 10" id="KW-0479">Metal-binding</keyword>
<dbReference type="Gene3D" id="1.10.40.50">
    <property type="entry name" value="Probable gtpase engc, domain 3"/>
    <property type="match status" value="1"/>
</dbReference>
<name>A0A150JTK7_HEYCO</name>
<dbReference type="InterPro" id="IPR010914">
    <property type="entry name" value="RsgA_GTPase_dom"/>
</dbReference>
<evidence type="ECO:0000256" key="4">
    <source>
        <dbReference type="ARBA" id="ARBA00022730"/>
    </source>
</evidence>
<gene>
    <name evidence="10" type="primary">rsgA</name>
    <name evidence="13" type="ORF">B4099_0141</name>
</gene>
<keyword evidence="5 10" id="KW-0547">Nucleotide-binding</keyword>
<dbReference type="PROSITE" id="PS51721">
    <property type="entry name" value="G_CP"/>
    <property type="match status" value="1"/>
</dbReference>
<protein>
    <recommendedName>
        <fullName evidence="10">Small ribosomal subunit biogenesis GTPase RsgA</fullName>
        <ecNumber evidence="10">3.6.1.-</ecNumber>
    </recommendedName>
</protein>
<proteinExistence type="inferred from homology"/>
<comment type="function">
    <text evidence="10">One of several proteins that assist in the late maturation steps of the functional core of the 30S ribosomal subunit. Helps release RbfA from mature subunits. May play a role in the assembly of ribosomal proteins into the subunit. Circularly permuted GTPase that catalyzes slow GTP hydrolysis, GTPase activity is stimulated by the 30S ribosomal subunit.</text>
</comment>
<dbReference type="HAMAP" id="MF_01820">
    <property type="entry name" value="GTPase_RsgA"/>
    <property type="match status" value="1"/>
</dbReference>
<dbReference type="GO" id="GO:0046872">
    <property type="term" value="F:metal ion binding"/>
    <property type="evidence" value="ECO:0007669"/>
    <property type="project" value="UniProtKB-KW"/>
</dbReference>
<keyword evidence="2 10" id="KW-0690">Ribosome biogenesis</keyword>
<evidence type="ECO:0000256" key="2">
    <source>
        <dbReference type="ARBA" id="ARBA00022517"/>
    </source>
</evidence>